<feature type="compositionally biased region" description="Low complexity" evidence="1">
    <location>
        <begin position="45"/>
        <end position="58"/>
    </location>
</feature>
<dbReference type="Pfam" id="PF00004">
    <property type="entry name" value="AAA"/>
    <property type="match status" value="1"/>
</dbReference>
<feature type="region of interest" description="Disordered" evidence="1">
    <location>
        <begin position="740"/>
        <end position="774"/>
    </location>
</feature>
<evidence type="ECO:0000259" key="2">
    <source>
        <dbReference type="SMART" id="SM00382"/>
    </source>
</evidence>
<feature type="compositionally biased region" description="Polar residues" evidence="1">
    <location>
        <begin position="140"/>
        <end position="158"/>
    </location>
</feature>
<dbReference type="InterPro" id="IPR003959">
    <property type="entry name" value="ATPase_AAA_core"/>
</dbReference>
<dbReference type="AlphaFoldDB" id="A0A175WGJ0"/>
<feature type="region of interest" description="Disordered" evidence="1">
    <location>
        <begin position="1"/>
        <end position="243"/>
    </location>
</feature>
<dbReference type="InterPro" id="IPR003593">
    <property type="entry name" value="AAA+_ATPase"/>
</dbReference>
<organism evidence="3 4">
    <name type="scientific">Madurella mycetomatis</name>
    <dbReference type="NCBI Taxonomy" id="100816"/>
    <lineage>
        <taxon>Eukaryota</taxon>
        <taxon>Fungi</taxon>
        <taxon>Dikarya</taxon>
        <taxon>Ascomycota</taxon>
        <taxon>Pezizomycotina</taxon>
        <taxon>Sordariomycetes</taxon>
        <taxon>Sordariomycetidae</taxon>
        <taxon>Sordariales</taxon>
        <taxon>Sordariales incertae sedis</taxon>
        <taxon>Madurella</taxon>
    </lineage>
</organism>
<name>A0A175WGJ0_9PEZI</name>
<proteinExistence type="predicted"/>
<dbReference type="SUPFAM" id="SSF52540">
    <property type="entry name" value="P-loop containing nucleoside triphosphate hydrolases"/>
    <property type="match status" value="1"/>
</dbReference>
<dbReference type="OrthoDB" id="9996895at2759"/>
<feature type="compositionally biased region" description="Polar residues" evidence="1">
    <location>
        <begin position="329"/>
        <end position="347"/>
    </location>
</feature>
<dbReference type="GO" id="GO:0005524">
    <property type="term" value="F:ATP binding"/>
    <property type="evidence" value="ECO:0007669"/>
    <property type="project" value="InterPro"/>
</dbReference>
<comment type="caution">
    <text evidence="3">The sequence shown here is derived from an EMBL/GenBank/DDBJ whole genome shotgun (WGS) entry which is preliminary data.</text>
</comment>
<evidence type="ECO:0000256" key="1">
    <source>
        <dbReference type="SAM" id="MobiDB-lite"/>
    </source>
</evidence>
<dbReference type="Gene3D" id="3.40.50.300">
    <property type="entry name" value="P-loop containing nucleotide triphosphate hydrolases"/>
    <property type="match status" value="1"/>
</dbReference>
<dbReference type="InterPro" id="IPR027417">
    <property type="entry name" value="P-loop_NTPase"/>
</dbReference>
<evidence type="ECO:0000313" key="3">
    <source>
        <dbReference type="EMBL" id="KXX82662.1"/>
    </source>
</evidence>
<reference evidence="3 4" key="1">
    <citation type="journal article" date="2016" name="Genome Announc.">
        <title>Genome Sequence of Madurella mycetomatis mm55, Isolated from a Human Mycetoma Case in Sudan.</title>
        <authorList>
            <person name="Smit S."/>
            <person name="Derks M.F."/>
            <person name="Bervoets S."/>
            <person name="Fahal A."/>
            <person name="van Leeuwen W."/>
            <person name="van Belkum A."/>
            <person name="van de Sande W.W."/>
        </authorList>
    </citation>
    <scope>NUCLEOTIDE SEQUENCE [LARGE SCALE GENOMIC DNA]</scope>
    <source>
        <strain evidence="4">mm55</strain>
    </source>
</reference>
<feature type="compositionally biased region" description="Polar residues" evidence="1">
    <location>
        <begin position="280"/>
        <end position="293"/>
    </location>
</feature>
<dbReference type="GO" id="GO:0016887">
    <property type="term" value="F:ATP hydrolysis activity"/>
    <property type="evidence" value="ECO:0007669"/>
    <property type="project" value="InterPro"/>
</dbReference>
<dbReference type="SMART" id="SM00382">
    <property type="entry name" value="AAA"/>
    <property type="match status" value="1"/>
</dbReference>
<feature type="domain" description="AAA+ ATPase" evidence="2">
    <location>
        <begin position="649"/>
        <end position="855"/>
    </location>
</feature>
<dbReference type="GO" id="GO:0003677">
    <property type="term" value="F:DNA binding"/>
    <property type="evidence" value="ECO:0007669"/>
    <property type="project" value="TreeGrafter"/>
</dbReference>
<dbReference type="PANTHER" id="PTHR23389:SF21">
    <property type="entry name" value="ATPASE FAMILY AAA DOMAIN-CONTAINING PROTEIN 5"/>
    <property type="match status" value="1"/>
</dbReference>
<feature type="region of interest" description="Disordered" evidence="1">
    <location>
        <begin position="1232"/>
        <end position="1283"/>
    </location>
</feature>
<evidence type="ECO:0000313" key="4">
    <source>
        <dbReference type="Proteomes" id="UP000078237"/>
    </source>
</evidence>
<dbReference type="PANTHER" id="PTHR23389">
    <property type="entry name" value="CHROMOSOME TRANSMISSION FIDELITY FACTOR 18"/>
    <property type="match status" value="1"/>
</dbReference>
<gene>
    <name evidence="3" type="ORF">MMYC01_201070</name>
</gene>
<dbReference type="VEuPathDB" id="FungiDB:MMYC01_201070"/>
<accession>A0A175WGJ0</accession>
<sequence length="1283" mass="139578">MGSLAVLAMAEDASSTDAAPRRPLHPFFAQNHNRPPAPVVEKSTSNDASVPSDASASPLNTTASDKSEEDGPEDSSNQPSRRRKADNDLNVGEDQKKTRPRKRTRHSAGGGIANHFVRLGNGTGNAAEERDCIGGLVRETSVQQDGLSSNTIKQSDSGGDTAPTEDPVAESTTGDQAKRNDHVSKPAAVPSAAEVSTPARPKKLLQFNPKTGTIGSPPKPKESRIAEAETGGDGEKRRGRKRASKIVRISYGTDSGSRIRVGERINAIINGLLLNRTSASAQSVPPSTNSSSPAAFKPETSKPSKGTHPFFLGQARKIDPASQDPKPNKPNSSPATSRTKQYTSTPCSPRKPRAGLATKIPMPQFGIKNAGLKFPGAKLPAWPWQGMMHVRGNECEAEAMGGQSLSLPSRKSKGHAVEIPHAESIVNIVTRAMEIPAVAEAVRNINTDVVIPPPSELRLPQKHFESGSKLRARVIPELRTLQRSPPGRKPAQSKQPVVGDGTNIQAPRQLVRLFNSVATSLSAFDRSQCETTNWVQKYAPASATEVLQPGAEAFLLRDWLQALMVQSVDTGSVEIEKQKTGSKAKGAGAGKKKRRKKLDGFIVSSEDEDYELNEPSDEEDNWAPSGFRGIPRKTVVRSRNLKGKDGDKTANTLVISGPHGCGKTAAVYAVAKELDFEVFEINSSSRRSGKDVLEKIGDMTRNHHVQQHQTANTPDLQEPVAEDEVAQDIKAGKQSTMNAFFKPKSGIPKSGSAKLKQPPKPTGQLQQSDSKKDASKTQRQSLILLEEVDVLYEEDKQFWTTIVGLIAQAKRPFIMTCTDETLVPLHTLRLHGIFRLSAPPRDLAIDRLILIAANEGHVLTRRAVESLYDSRNCDLRAATMELQYWCQIGVGDRRGGFDWFYPRWPRGIDLDENNEVVRVISQGTYLPGMNLLGRDIIVDPKTSPRLVEEEILAQTWELWGLDVGHWQDSIGLGPWAKSLETVATTPAGRLEGLAAYDDFAEAMSAADIASCKSFAAFKEEVIDATYPEPPAKIRDDFILGLTHLDTPYVTHHDTLATSVASTIKSLARCSLQERTKKAQGASNTALLPLDEAKVIDYIQTSFKSTPPWAPVIDRIDFAYAFDPIATTDTSPPQPVSYLEPSVFDRTLKLITLDVAPYVRAIVAYESHLQKQRLKLSNLVSEGGGGSKRMRTTRSALSALEGGSRSTTRGERWFKADLNPYLVANTAGEGWSDFDSTGCKTPDRSSKSSPKTSPDTSPTRTPKASLKGRKRKMIVQDDDADELS</sequence>
<feature type="region of interest" description="Disordered" evidence="1">
    <location>
        <begin position="280"/>
        <end position="359"/>
    </location>
</feature>
<dbReference type="Proteomes" id="UP000078237">
    <property type="component" value="Unassembled WGS sequence"/>
</dbReference>
<dbReference type="STRING" id="100816.A0A175WGJ0"/>
<dbReference type="EMBL" id="LCTW02000010">
    <property type="protein sequence ID" value="KXX82662.1"/>
    <property type="molecule type" value="Genomic_DNA"/>
</dbReference>
<protein>
    <submittedName>
        <fullName evidence="3">ATPase family AAA domain-containing protein 5</fullName>
    </submittedName>
</protein>
<keyword evidence="4" id="KW-1185">Reference proteome</keyword>
<feature type="region of interest" description="Disordered" evidence="1">
    <location>
        <begin position="482"/>
        <end position="502"/>
    </location>
</feature>
<dbReference type="GO" id="GO:0005634">
    <property type="term" value="C:nucleus"/>
    <property type="evidence" value="ECO:0007669"/>
    <property type="project" value="TreeGrafter"/>
</dbReference>
<feature type="compositionally biased region" description="Low complexity" evidence="1">
    <location>
        <begin position="1246"/>
        <end position="1262"/>
    </location>
</feature>
<feature type="region of interest" description="Disordered" evidence="1">
    <location>
        <begin position="1179"/>
        <end position="1203"/>
    </location>
</feature>